<evidence type="ECO:0000313" key="3">
    <source>
        <dbReference type="Proteomes" id="UP000578819"/>
    </source>
</evidence>
<organism evidence="2 3">
    <name type="scientific">Micromonospora polyrhachis</name>
    <dbReference type="NCBI Taxonomy" id="1282883"/>
    <lineage>
        <taxon>Bacteria</taxon>
        <taxon>Bacillati</taxon>
        <taxon>Actinomycetota</taxon>
        <taxon>Actinomycetes</taxon>
        <taxon>Micromonosporales</taxon>
        <taxon>Micromonosporaceae</taxon>
        <taxon>Micromonospora</taxon>
    </lineage>
</organism>
<dbReference type="Gene3D" id="2.120.10.30">
    <property type="entry name" value="TolB, C-terminal domain"/>
    <property type="match status" value="1"/>
</dbReference>
<evidence type="ECO:0008006" key="4">
    <source>
        <dbReference type="Google" id="ProtNLM"/>
    </source>
</evidence>
<gene>
    <name evidence="2" type="ORF">FHR38_000296</name>
</gene>
<dbReference type="Proteomes" id="UP000578819">
    <property type="component" value="Unassembled WGS sequence"/>
</dbReference>
<accession>A0A7W7SKP0</accession>
<feature type="transmembrane region" description="Helical" evidence="1">
    <location>
        <begin position="450"/>
        <end position="473"/>
    </location>
</feature>
<dbReference type="AlphaFoldDB" id="A0A7W7SKP0"/>
<sequence>MTSRLTEAVRESVAGVRSYVSYEGLVAEAGRRRRRAFVAAGVVLVLLLGVVVAPWLPGWRDESGPVGTAVEAAGDLSLPDRAGTPQWGGWSVQRRPLGAASMIFTAENWWYEPPSMGTVAVVSAGTDDYRRFSSNWAVRAGEDALLSGDGNLVATPEQLTDLRTGKTYRLPAIGGAEDTFPVAWSRDGGRLAVVGLDGRYVRQRNGDEVYTLTRAVLAVWELATKRITTVIGIDARTVFHGWLAAFSPDGRFLAYQSGRTVAVVAVGGAVRSQFTVPEDTQLAGKGAWTPDGRGLTLVTQRRCCTGDAYPARWQLRMVDPSTGAGLVTTPFAEQPGLVALRLLGWAPDGAAVVARYHPRTDAEVARYYPRADGEVVGFGVRDGITYGGWTEYRTDVVALTGNGLRVLLTGTGEQVHGVDIADDVIASGRTHPGKLPPDGMGPEYRMYLKIAGLVLVAVLLIIGILPISLIIYLRRSRRRPVRTA</sequence>
<dbReference type="InterPro" id="IPR011042">
    <property type="entry name" value="6-blade_b-propeller_TolB-like"/>
</dbReference>
<dbReference type="EMBL" id="JACHJW010000001">
    <property type="protein sequence ID" value="MBB4956563.1"/>
    <property type="molecule type" value="Genomic_DNA"/>
</dbReference>
<evidence type="ECO:0000313" key="2">
    <source>
        <dbReference type="EMBL" id="MBB4956563.1"/>
    </source>
</evidence>
<keyword evidence="1" id="KW-1133">Transmembrane helix</keyword>
<name>A0A7W7SKP0_9ACTN</name>
<protein>
    <recommendedName>
        <fullName evidence="4">WD40-like Beta Propeller Repeat</fullName>
    </recommendedName>
</protein>
<keyword evidence="1" id="KW-0472">Membrane</keyword>
<reference evidence="2 3" key="1">
    <citation type="submission" date="2020-08" db="EMBL/GenBank/DDBJ databases">
        <title>Sequencing the genomes of 1000 actinobacteria strains.</title>
        <authorList>
            <person name="Klenk H.-P."/>
        </authorList>
    </citation>
    <scope>NUCLEOTIDE SEQUENCE [LARGE SCALE GENOMIC DNA]</scope>
    <source>
        <strain evidence="2 3">DSM 45886</strain>
    </source>
</reference>
<dbReference type="SUPFAM" id="SSF82171">
    <property type="entry name" value="DPP6 N-terminal domain-like"/>
    <property type="match status" value="1"/>
</dbReference>
<evidence type="ECO:0000256" key="1">
    <source>
        <dbReference type="SAM" id="Phobius"/>
    </source>
</evidence>
<feature type="transmembrane region" description="Helical" evidence="1">
    <location>
        <begin position="36"/>
        <end position="56"/>
    </location>
</feature>
<keyword evidence="1" id="KW-0812">Transmembrane</keyword>
<keyword evidence="3" id="KW-1185">Reference proteome</keyword>
<dbReference type="RefSeq" id="WP_184532090.1">
    <property type="nucleotide sequence ID" value="NZ_JACHJW010000001.1"/>
</dbReference>
<proteinExistence type="predicted"/>
<comment type="caution">
    <text evidence="2">The sequence shown here is derived from an EMBL/GenBank/DDBJ whole genome shotgun (WGS) entry which is preliminary data.</text>
</comment>